<name>A0A3Q9UL56_9ACTN</name>
<dbReference type="InterPro" id="IPR002638">
    <property type="entry name" value="Quinolinate_PRibosylTrfase_C"/>
</dbReference>
<dbReference type="InterPro" id="IPR037128">
    <property type="entry name" value="Quinolinate_PRibosylTase_N_sf"/>
</dbReference>
<comment type="pathway">
    <text evidence="2">Cofactor biosynthesis; NAD(+) biosynthesis; nicotinate D-ribonucleotide from quinolinate: step 1/1.</text>
</comment>
<gene>
    <name evidence="11" type="ORF">C0Z10_07535</name>
</gene>
<proteinExistence type="inferred from homology"/>
<dbReference type="SUPFAM" id="SSF51690">
    <property type="entry name" value="Nicotinate/Quinolinate PRTase C-terminal domain-like"/>
    <property type="match status" value="1"/>
</dbReference>
<dbReference type="SUPFAM" id="SSF54675">
    <property type="entry name" value="Nicotinate/Quinolinate PRTase N-terminal domain-like"/>
    <property type="match status" value="1"/>
</dbReference>
<dbReference type="InterPro" id="IPR013785">
    <property type="entry name" value="Aldolase_TIM"/>
</dbReference>
<dbReference type="PANTHER" id="PTHR32179">
    <property type="entry name" value="NICOTINATE-NUCLEOTIDE PYROPHOSPHORYLASE [CARBOXYLATING]"/>
    <property type="match status" value="1"/>
</dbReference>
<evidence type="ECO:0000256" key="3">
    <source>
        <dbReference type="ARBA" id="ARBA00009400"/>
    </source>
</evidence>
<evidence type="ECO:0000313" key="12">
    <source>
        <dbReference type="Proteomes" id="UP000285875"/>
    </source>
</evidence>
<dbReference type="Proteomes" id="UP000285875">
    <property type="component" value="Chromosome"/>
</dbReference>
<evidence type="ECO:0000256" key="4">
    <source>
        <dbReference type="ARBA" id="ARBA00011944"/>
    </source>
</evidence>
<sequence>MTLRTPPTSAGSAESAGSNEPTVFADLVVSACSAELPGTADSPDPAAPALPADLLDTIGALGLETDLLIEITDRALDEDLSWGPDFTSDAIFDADQRGRARMVSRAEGCLAAVPVAALVLHLMAARNHDRARSTILMSDGSRVHPGGIVLEVEAPLRTLLTAERTMLNLVGQLSGVATATAAWADALAGSGTRVRDTRKTVPGLRVLQKYAVRCGGGVNHRMGLGDAALIKDNHIAAAGSVRAALAAVRTSAPGLDCEVECDTLAQVCEAVSAGAGLILLDNMSVDQMRRAVAVARPAGVLTEASGGLQLKDATAVAATGVDYVAVGALTHSPAVLDLGLDLV</sequence>
<keyword evidence="8" id="KW-0808">Transferase</keyword>
<dbReference type="KEGG" id="aji:C0Z10_07535"/>
<dbReference type="InterPro" id="IPR036068">
    <property type="entry name" value="Nicotinate_pribotase-like_C"/>
</dbReference>
<dbReference type="InterPro" id="IPR004393">
    <property type="entry name" value="NadC"/>
</dbReference>
<comment type="function">
    <text evidence="1">Involved in the catabolism of quinolinic acid (QA).</text>
</comment>
<evidence type="ECO:0000256" key="7">
    <source>
        <dbReference type="ARBA" id="ARBA00022676"/>
    </source>
</evidence>
<dbReference type="CDD" id="cd01572">
    <property type="entry name" value="QPRTase"/>
    <property type="match status" value="1"/>
</dbReference>
<dbReference type="FunFam" id="3.20.20.70:FF:000030">
    <property type="entry name" value="Nicotinate-nucleotide pyrophosphorylase, carboxylating"/>
    <property type="match status" value="1"/>
</dbReference>
<dbReference type="InterPro" id="IPR022412">
    <property type="entry name" value="Quinolinate_PRibosylTrfase_N"/>
</dbReference>
<dbReference type="GO" id="GO:0004514">
    <property type="term" value="F:nicotinate-nucleotide diphosphorylase (carboxylating) activity"/>
    <property type="evidence" value="ECO:0007669"/>
    <property type="project" value="UniProtKB-EC"/>
</dbReference>
<dbReference type="EC" id="2.4.2.19" evidence="4"/>
<dbReference type="EMBL" id="CP025570">
    <property type="protein sequence ID" value="AZZ39627.1"/>
    <property type="molecule type" value="Genomic_DNA"/>
</dbReference>
<dbReference type="GO" id="GO:0034213">
    <property type="term" value="P:quinolinate catabolic process"/>
    <property type="evidence" value="ECO:0007669"/>
    <property type="project" value="TreeGrafter"/>
</dbReference>
<evidence type="ECO:0000256" key="6">
    <source>
        <dbReference type="ARBA" id="ARBA00022642"/>
    </source>
</evidence>
<keyword evidence="7" id="KW-0328">Glycosyltransferase</keyword>
<dbReference type="InterPro" id="IPR027277">
    <property type="entry name" value="NadC/ModD"/>
</dbReference>
<comment type="catalytic activity">
    <reaction evidence="10">
        <text>nicotinate beta-D-ribonucleotide + CO2 + diphosphate = quinolinate + 5-phospho-alpha-D-ribose 1-diphosphate + 2 H(+)</text>
        <dbReference type="Rhea" id="RHEA:12733"/>
        <dbReference type="ChEBI" id="CHEBI:15378"/>
        <dbReference type="ChEBI" id="CHEBI:16526"/>
        <dbReference type="ChEBI" id="CHEBI:29959"/>
        <dbReference type="ChEBI" id="CHEBI:33019"/>
        <dbReference type="ChEBI" id="CHEBI:57502"/>
        <dbReference type="ChEBI" id="CHEBI:58017"/>
        <dbReference type="EC" id="2.4.2.19"/>
    </reaction>
</comment>
<evidence type="ECO:0000256" key="2">
    <source>
        <dbReference type="ARBA" id="ARBA00004893"/>
    </source>
</evidence>
<evidence type="ECO:0000256" key="9">
    <source>
        <dbReference type="ARBA" id="ARBA00033102"/>
    </source>
</evidence>
<evidence type="ECO:0000256" key="10">
    <source>
        <dbReference type="ARBA" id="ARBA00047445"/>
    </source>
</evidence>
<dbReference type="NCBIfam" id="TIGR00078">
    <property type="entry name" value="nadC"/>
    <property type="match status" value="1"/>
</dbReference>
<dbReference type="Pfam" id="PF01729">
    <property type="entry name" value="QRPTase_C"/>
    <property type="match status" value="1"/>
</dbReference>
<evidence type="ECO:0000313" key="11">
    <source>
        <dbReference type="EMBL" id="AZZ39627.1"/>
    </source>
</evidence>
<dbReference type="UniPathway" id="UPA00253">
    <property type="reaction ID" value="UER00331"/>
</dbReference>
<dbReference type="GO" id="GO:0009435">
    <property type="term" value="P:NAD+ biosynthetic process"/>
    <property type="evidence" value="ECO:0007669"/>
    <property type="project" value="UniProtKB-UniPathway"/>
</dbReference>
<reference evidence="12" key="1">
    <citation type="submission" date="2017-12" db="EMBL/GenBank/DDBJ databases">
        <title>Whole genome sequencing of Acidipropionibacterium jensenii strains JS279 and JS280.</title>
        <authorList>
            <person name="Deptula P."/>
            <person name="Laine P."/>
            <person name="Smolander O.-P."/>
            <person name="Paulin L."/>
            <person name="Auvinen P."/>
            <person name="Varmanen P."/>
        </authorList>
    </citation>
    <scope>NUCLEOTIDE SEQUENCE [LARGE SCALE GENOMIC DNA]</scope>
    <source>
        <strain evidence="12">JS280</strain>
    </source>
</reference>
<dbReference type="AlphaFoldDB" id="A0A3Q9UL56"/>
<organism evidence="11 12">
    <name type="scientific">Acidipropionibacterium jensenii</name>
    <dbReference type="NCBI Taxonomy" id="1749"/>
    <lineage>
        <taxon>Bacteria</taxon>
        <taxon>Bacillati</taxon>
        <taxon>Actinomycetota</taxon>
        <taxon>Actinomycetes</taxon>
        <taxon>Propionibacteriales</taxon>
        <taxon>Propionibacteriaceae</taxon>
        <taxon>Acidipropionibacterium</taxon>
    </lineage>
</organism>
<comment type="similarity">
    <text evidence="3">Belongs to the NadC/ModD family.</text>
</comment>
<protein>
    <recommendedName>
        <fullName evidence="5">Nicotinate-nucleotide pyrophosphorylase [carboxylating]</fullName>
        <ecNumber evidence="4">2.4.2.19</ecNumber>
    </recommendedName>
    <alternativeName>
        <fullName evidence="9">Quinolinate phosphoribosyltransferase [decarboxylating]</fullName>
    </alternativeName>
</protein>
<dbReference type="Pfam" id="PF02749">
    <property type="entry name" value="QRPTase_N"/>
    <property type="match status" value="1"/>
</dbReference>
<accession>A0A3Q9UL56</accession>
<evidence type="ECO:0000256" key="8">
    <source>
        <dbReference type="ARBA" id="ARBA00022679"/>
    </source>
</evidence>
<dbReference type="GO" id="GO:0005737">
    <property type="term" value="C:cytoplasm"/>
    <property type="evidence" value="ECO:0007669"/>
    <property type="project" value="TreeGrafter"/>
</dbReference>
<keyword evidence="6" id="KW-0662">Pyridine nucleotide biosynthesis</keyword>
<dbReference type="Gene3D" id="3.20.20.70">
    <property type="entry name" value="Aldolase class I"/>
    <property type="match status" value="1"/>
</dbReference>
<evidence type="ECO:0000256" key="5">
    <source>
        <dbReference type="ARBA" id="ARBA00020990"/>
    </source>
</evidence>
<dbReference type="Gene3D" id="3.90.1170.20">
    <property type="entry name" value="Quinolinate phosphoribosyl transferase, N-terminal domain"/>
    <property type="match status" value="1"/>
</dbReference>
<evidence type="ECO:0000256" key="1">
    <source>
        <dbReference type="ARBA" id="ARBA00003237"/>
    </source>
</evidence>
<dbReference type="PANTHER" id="PTHR32179:SF3">
    <property type="entry name" value="NICOTINATE-NUCLEOTIDE PYROPHOSPHORYLASE [CARBOXYLATING]"/>
    <property type="match status" value="1"/>
</dbReference>